<dbReference type="Proteomes" id="UP000309872">
    <property type="component" value="Unassembled WGS sequence"/>
</dbReference>
<keyword evidence="2" id="KW-1185">Reference proteome</keyword>
<name>A0A4U0GUB6_9SPHI</name>
<dbReference type="EMBL" id="SUKA01000007">
    <property type="protein sequence ID" value="TJY62557.1"/>
    <property type="molecule type" value="Genomic_DNA"/>
</dbReference>
<evidence type="ECO:0000313" key="2">
    <source>
        <dbReference type="Proteomes" id="UP000309872"/>
    </source>
</evidence>
<dbReference type="AlphaFoldDB" id="A0A4U0GUB6"/>
<organism evidence="1 2">
    <name type="scientific">Sphingobacterium alkalisoli</name>
    <dbReference type="NCBI Taxonomy" id="1874115"/>
    <lineage>
        <taxon>Bacteria</taxon>
        <taxon>Pseudomonadati</taxon>
        <taxon>Bacteroidota</taxon>
        <taxon>Sphingobacteriia</taxon>
        <taxon>Sphingobacteriales</taxon>
        <taxon>Sphingobacteriaceae</taxon>
        <taxon>Sphingobacterium</taxon>
    </lineage>
</organism>
<accession>A0A4U0GUB6</accession>
<gene>
    <name evidence="1" type="ORF">FAZ19_18970</name>
</gene>
<comment type="caution">
    <text evidence="1">The sequence shown here is derived from an EMBL/GenBank/DDBJ whole genome shotgun (WGS) entry which is preliminary data.</text>
</comment>
<dbReference type="RefSeq" id="WP_136822343.1">
    <property type="nucleotide sequence ID" value="NZ_BMJX01000007.1"/>
</dbReference>
<reference evidence="1 2" key="1">
    <citation type="submission" date="2019-04" db="EMBL/GenBank/DDBJ databases">
        <title>Sphingobacterium olei sp. nov., isolated from oil-contaminated soil.</title>
        <authorList>
            <person name="Liu B."/>
        </authorList>
    </citation>
    <scope>NUCLEOTIDE SEQUENCE [LARGE SCALE GENOMIC DNA]</scope>
    <source>
        <strain evidence="1 2">Y3L14</strain>
    </source>
</reference>
<evidence type="ECO:0000313" key="1">
    <source>
        <dbReference type="EMBL" id="TJY62557.1"/>
    </source>
</evidence>
<proteinExistence type="predicted"/>
<sequence length="238" mass="27540">MKTFQFFIILCGLSMCAMQSNNDGLLLQRPYSFIILDGEISRLELRGDTLLYLHGRIHDQRQVGHLSQLTRDSSKRSRIHTIRRDNDVIYLALERLDNIPLSNSPVRENRYHVLAIRQPTDHTIEMVDLTMGMTKIELDSLWALDLRAKDLFFITYFSDDHWKNLSLLKPIDTEEDAREIVAELKSEKVKEWADAYMSNPVKDMYGTVFTAEIMNRVCISLGYNPIGASRAVQELTSR</sequence>
<dbReference type="OrthoDB" id="1257455at2"/>
<protein>
    <submittedName>
        <fullName evidence="1">Uncharacterized protein</fullName>
    </submittedName>
</protein>